<keyword evidence="4 5" id="KW-0472">Membrane</keyword>
<reference evidence="6 7" key="1">
    <citation type="submission" date="2016-10" db="EMBL/GenBank/DDBJ databases">
        <authorList>
            <person name="de Groot N.N."/>
        </authorList>
    </citation>
    <scope>NUCLEOTIDE SEQUENCE [LARGE SCALE GENOMIC DNA]</scope>
    <source>
        <strain evidence="6 7">DSM 23399</strain>
    </source>
</reference>
<dbReference type="OrthoDB" id="8161897at2"/>
<evidence type="ECO:0000256" key="5">
    <source>
        <dbReference type="SAM" id="Phobius"/>
    </source>
</evidence>
<evidence type="ECO:0000256" key="4">
    <source>
        <dbReference type="ARBA" id="ARBA00023136"/>
    </source>
</evidence>
<organism evidence="6 7">
    <name type="scientific">Algoriphagus aquimarinus</name>
    <dbReference type="NCBI Taxonomy" id="237018"/>
    <lineage>
        <taxon>Bacteria</taxon>
        <taxon>Pseudomonadati</taxon>
        <taxon>Bacteroidota</taxon>
        <taxon>Cytophagia</taxon>
        <taxon>Cytophagales</taxon>
        <taxon>Cyclobacteriaceae</taxon>
        <taxon>Algoriphagus</taxon>
    </lineage>
</organism>
<keyword evidence="7" id="KW-1185">Reference proteome</keyword>
<evidence type="ECO:0000256" key="2">
    <source>
        <dbReference type="ARBA" id="ARBA00022692"/>
    </source>
</evidence>
<dbReference type="STRING" id="237018.SAMN04489723_103218"/>
<dbReference type="Proteomes" id="UP000198790">
    <property type="component" value="Unassembled WGS sequence"/>
</dbReference>
<gene>
    <name evidence="6" type="ORF">SAMN04489723_103218</name>
</gene>
<feature type="transmembrane region" description="Helical" evidence="5">
    <location>
        <begin position="78"/>
        <end position="99"/>
    </location>
</feature>
<dbReference type="InterPro" id="IPR032808">
    <property type="entry name" value="DoxX"/>
</dbReference>
<feature type="transmembrane region" description="Helical" evidence="5">
    <location>
        <begin position="105"/>
        <end position="126"/>
    </location>
</feature>
<dbReference type="RefSeq" id="WP_092895142.1">
    <property type="nucleotide sequence ID" value="NZ_FOKK01000003.1"/>
</dbReference>
<feature type="transmembrane region" description="Helical" evidence="5">
    <location>
        <begin position="53"/>
        <end position="71"/>
    </location>
</feature>
<evidence type="ECO:0000256" key="1">
    <source>
        <dbReference type="ARBA" id="ARBA00004141"/>
    </source>
</evidence>
<name>A0A1I0XKM1_9BACT</name>
<evidence type="ECO:0000313" key="6">
    <source>
        <dbReference type="EMBL" id="SFB00966.1"/>
    </source>
</evidence>
<feature type="transmembrane region" description="Helical" evidence="5">
    <location>
        <begin position="12"/>
        <end position="33"/>
    </location>
</feature>
<keyword evidence="2 5" id="KW-0812">Transmembrane</keyword>
<dbReference type="AlphaFoldDB" id="A0A1I0XKM1"/>
<dbReference type="Pfam" id="PF13564">
    <property type="entry name" value="DoxX_2"/>
    <property type="match status" value="1"/>
</dbReference>
<dbReference type="GO" id="GO:0016020">
    <property type="term" value="C:membrane"/>
    <property type="evidence" value="ECO:0007669"/>
    <property type="project" value="UniProtKB-SubCell"/>
</dbReference>
<evidence type="ECO:0000256" key="3">
    <source>
        <dbReference type="ARBA" id="ARBA00022989"/>
    </source>
</evidence>
<protein>
    <submittedName>
        <fullName evidence="6">DoxX-like family protein</fullName>
    </submittedName>
</protein>
<keyword evidence="3 5" id="KW-1133">Transmembrane helix</keyword>
<evidence type="ECO:0000313" key="7">
    <source>
        <dbReference type="Proteomes" id="UP000198790"/>
    </source>
</evidence>
<proteinExistence type="predicted"/>
<dbReference type="EMBL" id="FOKK01000003">
    <property type="protein sequence ID" value="SFB00966.1"/>
    <property type="molecule type" value="Genomic_DNA"/>
</dbReference>
<accession>A0A1I0XKM1</accession>
<comment type="subcellular location">
    <subcellularLocation>
        <location evidence="1">Membrane</location>
        <topology evidence="1">Multi-pass membrane protein</topology>
    </subcellularLocation>
</comment>
<sequence length="140" mass="15113">MKPTTSQSNKKLTILIWVLRLIASGILVQTLYFKFGAHPDSVALFTELGVEPYGRIGLGIAELITAILILVPRTTAFGAILGLFLMIGAISTHLFIIGIEFRGDGGALFSLAVTCFLACLILCVILKNHILTFLKSTYAS</sequence>